<dbReference type="EMBL" id="RCNU01000002">
    <property type="protein sequence ID" value="RWQ98724.1"/>
    <property type="molecule type" value="Genomic_DNA"/>
</dbReference>
<evidence type="ECO:0000313" key="3">
    <source>
        <dbReference type="Proteomes" id="UP000283841"/>
    </source>
</evidence>
<dbReference type="GeneID" id="39601974"/>
<dbReference type="STRING" id="264951.A0A443I3Q4"/>
<evidence type="ECO:0000256" key="1">
    <source>
        <dbReference type="ARBA" id="ARBA00006765"/>
    </source>
</evidence>
<gene>
    <name evidence="2" type="ORF">C8Q69DRAFT_505341</name>
</gene>
<reference evidence="2 3" key="1">
    <citation type="journal article" date="2018" name="Front. Microbiol.">
        <title>Genomic and genetic insights into a cosmopolitan fungus, Paecilomyces variotii (Eurotiales).</title>
        <authorList>
            <person name="Urquhart A.S."/>
            <person name="Mondo S.J."/>
            <person name="Makela M.R."/>
            <person name="Hane J.K."/>
            <person name="Wiebenga A."/>
            <person name="He G."/>
            <person name="Mihaltcheva S."/>
            <person name="Pangilinan J."/>
            <person name="Lipzen A."/>
            <person name="Barry K."/>
            <person name="de Vries R.P."/>
            <person name="Grigoriev I.V."/>
            <person name="Idnurm A."/>
        </authorList>
    </citation>
    <scope>NUCLEOTIDE SEQUENCE [LARGE SCALE GENOMIC DNA]</scope>
    <source>
        <strain evidence="2 3">CBS 101075</strain>
    </source>
</reference>
<comment type="similarity">
    <text evidence="1">Belongs to the caleosin family.</text>
</comment>
<dbReference type="PANTHER" id="PTHR31495">
    <property type="entry name" value="PEROXYGENASE 3-RELATED"/>
    <property type="match status" value="1"/>
</dbReference>
<evidence type="ECO:0000313" key="2">
    <source>
        <dbReference type="EMBL" id="RWQ98724.1"/>
    </source>
</evidence>
<dbReference type="PANTHER" id="PTHR31495:SF0">
    <property type="entry name" value="BINDING PROTEIN CALEOSIN, PUTATIVE (AFU_ORTHOLOGUE AFUA_5G13750)-RELATED"/>
    <property type="match status" value="1"/>
</dbReference>
<comment type="caution">
    <text evidence="2">The sequence shown here is derived from an EMBL/GenBank/DDBJ whole genome shotgun (WGS) entry which is preliminary data.</text>
</comment>
<dbReference type="VEuPathDB" id="FungiDB:C8Q69DRAFT_505341"/>
<protein>
    <submittedName>
        <fullName evidence="2">Putative calcium binding protein Caleosin</fullName>
    </submittedName>
</protein>
<dbReference type="Proteomes" id="UP000283841">
    <property type="component" value="Unassembled WGS sequence"/>
</dbReference>
<dbReference type="SUPFAM" id="SSF47473">
    <property type="entry name" value="EF-hand"/>
    <property type="match status" value="1"/>
</dbReference>
<accession>A0A443I3Q4</accession>
<dbReference type="AlphaFoldDB" id="A0A443I3Q4"/>
<dbReference type="InterPro" id="IPR007736">
    <property type="entry name" value="Caleosin-related"/>
</dbReference>
<dbReference type="GO" id="GO:0004497">
    <property type="term" value="F:monooxygenase activity"/>
    <property type="evidence" value="ECO:0007669"/>
    <property type="project" value="TreeGrafter"/>
</dbReference>
<dbReference type="Pfam" id="PF05042">
    <property type="entry name" value="Caleosin"/>
    <property type="match status" value="1"/>
</dbReference>
<organism evidence="2 3">
    <name type="scientific">Byssochlamys spectabilis</name>
    <name type="common">Paecilomyces variotii</name>
    <dbReference type="NCBI Taxonomy" id="264951"/>
    <lineage>
        <taxon>Eukaryota</taxon>
        <taxon>Fungi</taxon>
        <taxon>Dikarya</taxon>
        <taxon>Ascomycota</taxon>
        <taxon>Pezizomycotina</taxon>
        <taxon>Eurotiomycetes</taxon>
        <taxon>Eurotiomycetidae</taxon>
        <taxon>Eurotiales</taxon>
        <taxon>Thermoascaceae</taxon>
        <taxon>Paecilomyces</taxon>
    </lineage>
</organism>
<proteinExistence type="inferred from homology"/>
<keyword evidence="3" id="KW-1185">Reference proteome</keyword>
<name>A0A443I3Q4_BYSSP</name>
<dbReference type="InterPro" id="IPR011992">
    <property type="entry name" value="EF-hand-dom_pair"/>
</dbReference>
<dbReference type="GO" id="GO:0005509">
    <property type="term" value="F:calcium ion binding"/>
    <property type="evidence" value="ECO:0007669"/>
    <property type="project" value="TreeGrafter"/>
</dbReference>
<dbReference type="RefSeq" id="XP_028488369.1">
    <property type="nucleotide sequence ID" value="XM_028632697.1"/>
</dbReference>
<sequence>MQNGNSAFEIAVPKATVTQSRLLAVDIDNHVNLPTGARGNLGPSIDSPRGSPKDSHKYEDYTLLQQHVLFWDRDNDGQITPIDTYIGFRELGFNIIFSLLAVLVINLNFSYPTRLAYSWFPDPFFRVYVPSIHKAKHGSDSGAIDNEGRFVSQAFENIFAKYDRENRGCLSLADIFRMMKGQRVAADPFGWGAAFFEWGTTWLLLQKGGMVYKEDLRQVYDGSLFWKIRDKRLKAEGWRQGFGLGGDGFIGSVKVT</sequence>